<comment type="caution">
    <text evidence="2">The sequence shown here is derived from an EMBL/GenBank/DDBJ whole genome shotgun (WGS) entry which is preliminary data.</text>
</comment>
<evidence type="ECO:0000313" key="3">
    <source>
        <dbReference type="Proteomes" id="UP000813444"/>
    </source>
</evidence>
<accession>A0A8K0T0G8</accession>
<evidence type="ECO:0000313" key="2">
    <source>
        <dbReference type="EMBL" id="KAH7326204.1"/>
    </source>
</evidence>
<dbReference type="OrthoDB" id="3913483at2759"/>
<evidence type="ECO:0000256" key="1">
    <source>
        <dbReference type="SAM" id="MobiDB-lite"/>
    </source>
</evidence>
<dbReference type="AlphaFoldDB" id="A0A8K0T0G8"/>
<feature type="compositionally biased region" description="Basic and acidic residues" evidence="1">
    <location>
        <begin position="75"/>
        <end position="91"/>
    </location>
</feature>
<feature type="region of interest" description="Disordered" evidence="1">
    <location>
        <begin position="1"/>
        <end position="91"/>
    </location>
</feature>
<sequence length="91" mass="9802">MTQSKEEKIAKVQANLPLPEQPPRPSDWQSADGRNVGDGSGRVEGHVGTEVRSEAGLRSPATKGDDLDLSSVGRQGKEGLDHPPRDAAYRR</sequence>
<feature type="compositionally biased region" description="Basic and acidic residues" evidence="1">
    <location>
        <begin position="1"/>
        <end position="10"/>
    </location>
</feature>
<organism evidence="2 3">
    <name type="scientific">Stachybotrys elegans</name>
    <dbReference type="NCBI Taxonomy" id="80388"/>
    <lineage>
        <taxon>Eukaryota</taxon>
        <taxon>Fungi</taxon>
        <taxon>Dikarya</taxon>
        <taxon>Ascomycota</taxon>
        <taxon>Pezizomycotina</taxon>
        <taxon>Sordariomycetes</taxon>
        <taxon>Hypocreomycetidae</taxon>
        <taxon>Hypocreales</taxon>
        <taxon>Stachybotryaceae</taxon>
        <taxon>Stachybotrys</taxon>
    </lineage>
</organism>
<keyword evidence="3" id="KW-1185">Reference proteome</keyword>
<protein>
    <submittedName>
        <fullName evidence="2">Uncharacterized protein</fullName>
    </submittedName>
</protein>
<dbReference type="EMBL" id="JAGPNK010000002">
    <property type="protein sequence ID" value="KAH7326204.1"/>
    <property type="molecule type" value="Genomic_DNA"/>
</dbReference>
<proteinExistence type="predicted"/>
<dbReference type="Proteomes" id="UP000813444">
    <property type="component" value="Unassembled WGS sequence"/>
</dbReference>
<feature type="compositionally biased region" description="Basic and acidic residues" evidence="1">
    <location>
        <begin position="41"/>
        <end position="55"/>
    </location>
</feature>
<gene>
    <name evidence="2" type="ORF">B0I35DRAFT_422111</name>
</gene>
<reference evidence="2" key="1">
    <citation type="journal article" date="2021" name="Nat. Commun.">
        <title>Genetic determinants of endophytism in the Arabidopsis root mycobiome.</title>
        <authorList>
            <person name="Mesny F."/>
            <person name="Miyauchi S."/>
            <person name="Thiergart T."/>
            <person name="Pickel B."/>
            <person name="Atanasova L."/>
            <person name="Karlsson M."/>
            <person name="Huettel B."/>
            <person name="Barry K.W."/>
            <person name="Haridas S."/>
            <person name="Chen C."/>
            <person name="Bauer D."/>
            <person name="Andreopoulos W."/>
            <person name="Pangilinan J."/>
            <person name="LaButti K."/>
            <person name="Riley R."/>
            <person name="Lipzen A."/>
            <person name="Clum A."/>
            <person name="Drula E."/>
            <person name="Henrissat B."/>
            <person name="Kohler A."/>
            <person name="Grigoriev I.V."/>
            <person name="Martin F.M."/>
            <person name="Hacquard S."/>
        </authorList>
    </citation>
    <scope>NUCLEOTIDE SEQUENCE</scope>
    <source>
        <strain evidence="2">MPI-CAGE-CH-0235</strain>
    </source>
</reference>
<name>A0A8K0T0G8_9HYPO</name>